<proteinExistence type="inferred from homology"/>
<evidence type="ECO:0000256" key="3">
    <source>
        <dbReference type="ARBA" id="ARBA00023125"/>
    </source>
</evidence>
<dbReference type="InterPro" id="IPR004437">
    <property type="entry name" value="ParB/RepB/Spo0J"/>
</dbReference>
<dbReference type="SUPFAM" id="SSF110849">
    <property type="entry name" value="ParB/Sulfiredoxin"/>
    <property type="match status" value="1"/>
</dbReference>
<dbReference type="Pfam" id="PF02195">
    <property type="entry name" value="ParB_N"/>
    <property type="match status" value="1"/>
</dbReference>
<dbReference type="NCBIfam" id="TIGR00180">
    <property type="entry name" value="parB_part"/>
    <property type="match status" value="1"/>
</dbReference>
<evidence type="ECO:0000256" key="1">
    <source>
        <dbReference type="ARBA" id="ARBA00006295"/>
    </source>
</evidence>
<feature type="region of interest" description="Disordered" evidence="4">
    <location>
        <begin position="280"/>
        <end position="323"/>
    </location>
</feature>
<dbReference type="PANTHER" id="PTHR33375">
    <property type="entry name" value="CHROMOSOME-PARTITIONING PROTEIN PARB-RELATED"/>
    <property type="match status" value="1"/>
</dbReference>
<organism evidence="6 7">
    <name type="scientific">Candidatus Vogelbacteria bacterium CG10_big_fil_rev_8_21_14_0_10_49_38</name>
    <dbReference type="NCBI Taxonomy" id="1975043"/>
    <lineage>
        <taxon>Bacteria</taxon>
        <taxon>Candidatus Vogeliibacteriota</taxon>
    </lineage>
</organism>
<dbReference type="Gene3D" id="3.90.1530.30">
    <property type="match status" value="1"/>
</dbReference>
<keyword evidence="2" id="KW-0159">Chromosome partition</keyword>
<accession>A0A2H0RJI2</accession>
<dbReference type="FunFam" id="1.10.10.2830:FF:000001">
    <property type="entry name" value="Chromosome partitioning protein ParB"/>
    <property type="match status" value="1"/>
</dbReference>
<dbReference type="AlphaFoldDB" id="A0A2H0RJI2"/>
<evidence type="ECO:0000256" key="4">
    <source>
        <dbReference type="SAM" id="MobiDB-lite"/>
    </source>
</evidence>
<name>A0A2H0RJI2_9BACT</name>
<evidence type="ECO:0000313" key="6">
    <source>
        <dbReference type="EMBL" id="PIR46164.1"/>
    </source>
</evidence>
<dbReference type="Pfam" id="PF23552">
    <property type="entry name" value="ParB_C"/>
    <property type="match status" value="1"/>
</dbReference>
<dbReference type="SMART" id="SM00470">
    <property type="entry name" value="ParB"/>
    <property type="match status" value="1"/>
</dbReference>
<dbReference type="EMBL" id="PCYK01000008">
    <property type="protein sequence ID" value="PIR46164.1"/>
    <property type="molecule type" value="Genomic_DNA"/>
</dbReference>
<evidence type="ECO:0000313" key="7">
    <source>
        <dbReference type="Proteomes" id="UP000230431"/>
    </source>
</evidence>
<dbReference type="GO" id="GO:0005694">
    <property type="term" value="C:chromosome"/>
    <property type="evidence" value="ECO:0007669"/>
    <property type="project" value="TreeGrafter"/>
</dbReference>
<comment type="caution">
    <text evidence="6">The sequence shown here is derived from an EMBL/GenBank/DDBJ whole genome shotgun (WGS) entry which is preliminary data.</text>
</comment>
<dbReference type="InterPro" id="IPR003115">
    <property type="entry name" value="ParB_N"/>
</dbReference>
<sequence>MSTYEDHIFLIEIDKIKPNPYQPRHEFSEENLSSLADSIKQYGVLQPLVVTRQEFERDDGSLYTEYEIIAGERRWRASKLAGLSQVPAIIRTGQQSDKEKLELAIIENLQREDLNPIDRAQAFFRLVNEFNLTHLEVGKKVGRSREYVSNTVRILNLPQEILDAVIAGQISEGHTKPLLMLIDRPEEQATVFREIILKRLTVRDAEAIARRIAYDKVRKKDTMVLPEIIELETKLSEKYGNRVKVEVKGETGGRITIDYASPDELNRILAMLEDNASQTILDQTGSKPETVLGEADESAPETETKSEPEPEAILPEEENPDGDLYFIKNFSL</sequence>
<dbReference type="PANTHER" id="PTHR33375:SF1">
    <property type="entry name" value="CHROMOSOME-PARTITIONING PROTEIN PARB-RELATED"/>
    <property type="match status" value="1"/>
</dbReference>
<gene>
    <name evidence="6" type="ORF">COV08_01240</name>
</gene>
<feature type="domain" description="ParB-like N-terminal" evidence="5">
    <location>
        <begin position="9"/>
        <end position="109"/>
    </location>
</feature>
<dbReference type="InterPro" id="IPR050336">
    <property type="entry name" value="Chromosome_partition/occlusion"/>
</dbReference>
<evidence type="ECO:0000256" key="2">
    <source>
        <dbReference type="ARBA" id="ARBA00022829"/>
    </source>
</evidence>
<dbReference type="Gene3D" id="1.10.10.2830">
    <property type="match status" value="1"/>
</dbReference>
<dbReference type="GO" id="GO:0003677">
    <property type="term" value="F:DNA binding"/>
    <property type="evidence" value="ECO:0007669"/>
    <property type="project" value="UniProtKB-KW"/>
</dbReference>
<keyword evidence="3" id="KW-0238">DNA-binding</keyword>
<dbReference type="Proteomes" id="UP000230431">
    <property type="component" value="Unassembled WGS sequence"/>
</dbReference>
<dbReference type="InterPro" id="IPR057240">
    <property type="entry name" value="ParB_dimer_C"/>
</dbReference>
<protein>
    <recommendedName>
        <fullName evidence="5">ParB-like N-terminal domain-containing protein</fullName>
    </recommendedName>
</protein>
<evidence type="ECO:0000259" key="5">
    <source>
        <dbReference type="SMART" id="SM00470"/>
    </source>
</evidence>
<dbReference type="Pfam" id="PF17762">
    <property type="entry name" value="HTH_ParB"/>
    <property type="match status" value="1"/>
</dbReference>
<dbReference type="GO" id="GO:0007059">
    <property type="term" value="P:chromosome segregation"/>
    <property type="evidence" value="ECO:0007669"/>
    <property type="project" value="UniProtKB-KW"/>
</dbReference>
<dbReference type="InterPro" id="IPR041468">
    <property type="entry name" value="HTH_ParB/Spo0J"/>
</dbReference>
<dbReference type="CDD" id="cd16393">
    <property type="entry name" value="SPO0J_N"/>
    <property type="match status" value="1"/>
</dbReference>
<dbReference type="FunFam" id="3.90.1530.30:FF:000001">
    <property type="entry name" value="Chromosome partitioning protein ParB"/>
    <property type="match status" value="1"/>
</dbReference>
<reference evidence="6 7" key="1">
    <citation type="submission" date="2017-09" db="EMBL/GenBank/DDBJ databases">
        <title>Depth-based differentiation of microbial function through sediment-hosted aquifers and enrichment of novel symbionts in the deep terrestrial subsurface.</title>
        <authorList>
            <person name="Probst A.J."/>
            <person name="Ladd B."/>
            <person name="Jarett J.K."/>
            <person name="Geller-Mcgrath D.E."/>
            <person name="Sieber C.M."/>
            <person name="Emerson J.B."/>
            <person name="Anantharaman K."/>
            <person name="Thomas B.C."/>
            <person name="Malmstrom R."/>
            <person name="Stieglmeier M."/>
            <person name="Klingl A."/>
            <person name="Woyke T."/>
            <person name="Ryan C.M."/>
            <person name="Banfield J.F."/>
        </authorList>
    </citation>
    <scope>NUCLEOTIDE SEQUENCE [LARGE SCALE GENOMIC DNA]</scope>
    <source>
        <strain evidence="6">CG10_big_fil_rev_8_21_14_0_10_49_38</strain>
    </source>
</reference>
<comment type="similarity">
    <text evidence="1">Belongs to the ParB family.</text>
</comment>
<dbReference type="InterPro" id="IPR036086">
    <property type="entry name" value="ParB/Sulfiredoxin_sf"/>
</dbReference>
<dbReference type="SUPFAM" id="SSF109709">
    <property type="entry name" value="KorB DNA-binding domain-like"/>
    <property type="match status" value="1"/>
</dbReference>